<sequence>MAVASPQLYPPPPALTQSPFPQSAVPVPGVTSGLLSSGSNYPVIAQLPPGWEGQPPLSPLQQWVPTPEGLLEKMKRNNLAAGKGKGAGAGGVGGAGGLSASGLDGDAAAEAAEERLGVGMPVRICNFFTAGSGEYNGLIGDVVAVSTERTGMAE</sequence>
<protein>
    <submittedName>
        <fullName evidence="1">Uncharacterized protein</fullName>
    </submittedName>
</protein>
<gene>
    <name evidence="1" type="ORF">SPIL2461_LOCUS5857</name>
</gene>
<proteinExistence type="predicted"/>
<name>A0A812MHJ6_SYMPI</name>
<dbReference type="EMBL" id="CAJNIZ010008535">
    <property type="protein sequence ID" value="CAE7268480.1"/>
    <property type="molecule type" value="Genomic_DNA"/>
</dbReference>
<reference evidence="1" key="1">
    <citation type="submission" date="2021-02" db="EMBL/GenBank/DDBJ databases">
        <authorList>
            <person name="Dougan E. K."/>
            <person name="Rhodes N."/>
            <person name="Thang M."/>
            <person name="Chan C."/>
        </authorList>
    </citation>
    <scope>NUCLEOTIDE SEQUENCE</scope>
</reference>
<keyword evidence="2" id="KW-1185">Reference proteome</keyword>
<evidence type="ECO:0000313" key="1">
    <source>
        <dbReference type="EMBL" id="CAE7268480.1"/>
    </source>
</evidence>
<comment type="caution">
    <text evidence="1">The sequence shown here is derived from an EMBL/GenBank/DDBJ whole genome shotgun (WGS) entry which is preliminary data.</text>
</comment>
<dbReference type="AlphaFoldDB" id="A0A812MHJ6"/>
<dbReference type="Proteomes" id="UP000649617">
    <property type="component" value="Unassembled WGS sequence"/>
</dbReference>
<accession>A0A812MHJ6</accession>
<dbReference type="OrthoDB" id="10544255at2759"/>
<organism evidence="1 2">
    <name type="scientific">Symbiodinium pilosum</name>
    <name type="common">Dinoflagellate</name>
    <dbReference type="NCBI Taxonomy" id="2952"/>
    <lineage>
        <taxon>Eukaryota</taxon>
        <taxon>Sar</taxon>
        <taxon>Alveolata</taxon>
        <taxon>Dinophyceae</taxon>
        <taxon>Suessiales</taxon>
        <taxon>Symbiodiniaceae</taxon>
        <taxon>Symbiodinium</taxon>
    </lineage>
</organism>
<feature type="non-terminal residue" evidence="1">
    <location>
        <position position="1"/>
    </location>
</feature>
<evidence type="ECO:0000313" key="2">
    <source>
        <dbReference type="Proteomes" id="UP000649617"/>
    </source>
</evidence>